<organism evidence="1 2">
    <name type="scientific">Gloeobacter morelensis MG652769</name>
    <dbReference type="NCBI Taxonomy" id="2781736"/>
    <lineage>
        <taxon>Bacteria</taxon>
        <taxon>Bacillati</taxon>
        <taxon>Cyanobacteriota</taxon>
        <taxon>Cyanophyceae</taxon>
        <taxon>Gloeobacterales</taxon>
        <taxon>Gloeobacteraceae</taxon>
        <taxon>Gloeobacter</taxon>
        <taxon>Gloeobacter morelensis</taxon>
    </lineage>
</organism>
<proteinExistence type="predicted"/>
<sequence length="108" mass="11910">MVAKRYKVGWAKIGNSAGFRLSANFFRDFPQYAGAEGSVEVLGNGKLLVCLFSAEDEQCEDEIILSLYLDFVMKRALAHPEHELEAYTEAMAAEDDELMAGVVIDADS</sequence>
<name>A0ABY3PJA9_9CYAN</name>
<protein>
    <submittedName>
        <fullName evidence="1">Uncharacterized protein</fullName>
    </submittedName>
</protein>
<dbReference type="Proteomes" id="UP001054846">
    <property type="component" value="Chromosome"/>
</dbReference>
<dbReference type="EMBL" id="CP063845">
    <property type="protein sequence ID" value="UFP93781.1"/>
    <property type="molecule type" value="Genomic_DNA"/>
</dbReference>
<accession>A0ABY3PJA9</accession>
<reference evidence="1 2" key="1">
    <citation type="journal article" date="2021" name="Genome Biol. Evol.">
        <title>Complete Genome Sequencing of a Novel Gloeobacter Species from a Waterfall Cave in Mexico.</title>
        <authorList>
            <person name="Saw J.H."/>
            <person name="Cardona T."/>
            <person name="Montejano G."/>
        </authorList>
    </citation>
    <scope>NUCLEOTIDE SEQUENCE [LARGE SCALE GENOMIC DNA]</scope>
    <source>
        <strain evidence="1">MG652769</strain>
    </source>
</reference>
<keyword evidence="2" id="KW-1185">Reference proteome</keyword>
<evidence type="ECO:0000313" key="2">
    <source>
        <dbReference type="Proteomes" id="UP001054846"/>
    </source>
</evidence>
<evidence type="ECO:0000313" key="1">
    <source>
        <dbReference type="EMBL" id="UFP93781.1"/>
    </source>
</evidence>
<gene>
    <name evidence="1" type="ORF">ISF26_18665</name>
</gene>
<dbReference type="RefSeq" id="WP_230840834.1">
    <property type="nucleotide sequence ID" value="NZ_CP063845.1"/>
</dbReference>